<evidence type="ECO:0000259" key="3">
    <source>
        <dbReference type="Pfam" id="PF00171"/>
    </source>
</evidence>
<dbReference type="InterPro" id="IPR015590">
    <property type="entry name" value="Aldehyde_DH_dom"/>
</dbReference>
<dbReference type="InterPro" id="IPR016162">
    <property type="entry name" value="Ald_DH_N"/>
</dbReference>
<evidence type="ECO:0000256" key="2">
    <source>
        <dbReference type="SAM" id="MobiDB-lite"/>
    </source>
</evidence>
<dbReference type="STRING" id="47428.A0A284RL57"/>
<protein>
    <recommendedName>
        <fullName evidence="3">Aldehyde dehydrogenase domain-containing protein</fullName>
    </recommendedName>
</protein>
<accession>A0A284RL57</accession>
<evidence type="ECO:0000313" key="5">
    <source>
        <dbReference type="Proteomes" id="UP000219338"/>
    </source>
</evidence>
<proteinExistence type="inferred from homology"/>
<dbReference type="PANTHER" id="PTHR11699">
    <property type="entry name" value="ALDEHYDE DEHYDROGENASE-RELATED"/>
    <property type="match status" value="1"/>
</dbReference>
<organism evidence="4 5">
    <name type="scientific">Armillaria ostoyae</name>
    <name type="common">Armillaria root rot fungus</name>
    <dbReference type="NCBI Taxonomy" id="47428"/>
    <lineage>
        <taxon>Eukaryota</taxon>
        <taxon>Fungi</taxon>
        <taxon>Dikarya</taxon>
        <taxon>Basidiomycota</taxon>
        <taxon>Agaricomycotina</taxon>
        <taxon>Agaricomycetes</taxon>
        <taxon>Agaricomycetidae</taxon>
        <taxon>Agaricales</taxon>
        <taxon>Marasmiineae</taxon>
        <taxon>Physalacriaceae</taxon>
        <taxon>Armillaria</taxon>
    </lineage>
</organism>
<dbReference type="AlphaFoldDB" id="A0A284RL57"/>
<dbReference type="OrthoDB" id="8933662at2759"/>
<dbReference type="GO" id="GO:0016491">
    <property type="term" value="F:oxidoreductase activity"/>
    <property type="evidence" value="ECO:0007669"/>
    <property type="project" value="InterPro"/>
</dbReference>
<reference evidence="5" key="1">
    <citation type="journal article" date="2017" name="Nat. Ecol. Evol.">
        <title>Genome expansion and lineage-specific genetic innovations in the forest pathogenic fungi Armillaria.</title>
        <authorList>
            <person name="Sipos G."/>
            <person name="Prasanna A.N."/>
            <person name="Walter M.C."/>
            <person name="O'Connor E."/>
            <person name="Balint B."/>
            <person name="Krizsan K."/>
            <person name="Kiss B."/>
            <person name="Hess J."/>
            <person name="Varga T."/>
            <person name="Slot J."/>
            <person name="Riley R."/>
            <person name="Boka B."/>
            <person name="Rigling D."/>
            <person name="Barry K."/>
            <person name="Lee J."/>
            <person name="Mihaltcheva S."/>
            <person name="LaButti K."/>
            <person name="Lipzen A."/>
            <person name="Waldron R."/>
            <person name="Moloney N.M."/>
            <person name="Sperisen C."/>
            <person name="Kredics L."/>
            <person name="Vagvoelgyi C."/>
            <person name="Patrignani A."/>
            <person name="Fitzpatrick D."/>
            <person name="Nagy I."/>
            <person name="Doyle S."/>
            <person name="Anderson J.B."/>
            <person name="Grigoriev I.V."/>
            <person name="Gueldener U."/>
            <person name="Muensterkoetter M."/>
            <person name="Nagy L.G."/>
        </authorList>
    </citation>
    <scope>NUCLEOTIDE SEQUENCE [LARGE SCALE GENOMIC DNA]</scope>
    <source>
        <strain evidence="5">C18/9</strain>
    </source>
</reference>
<keyword evidence="5" id="KW-1185">Reference proteome</keyword>
<dbReference type="Pfam" id="PF00171">
    <property type="entry name" value="Aldedh"/>
    <property type="match status" value="1"/>
</dbReference>
<sequence length="438" mass="48520">MLQKYTPYISIPRFSIPIDYIPPRGADFFSFAVAKVDSSFYFQLECEDHIVQLSRAPAPPPTGRRMADFSPEWYKIVYSTLLQGDVEVRDESRDTELKLFIWAYLYSVANERVHIWRGLREEMDQLTRPFFAAHLPSVYADSPGLLNFVSTKALTAASALVSAFTIMMSTDEHEPPPSSSNSTSALDSASFSHAGDLDDDAKLSVLYRRRNHIEVSDSCCVIISVDGALTTGKVITSVAGGTKKDVDVAVEAAKETYKKSWGLRCPGAQRGRYLSKLADLVEMSALETLKVGMPFMVAKNNDLTSMIAVLRYYAGWADKIHGKVTEGQIVSSNFPMVIPIAHGEFRTSLSDNVDELEGQLDCIVDDHGPLKLSLQRISIRRANFENIRFSGVSTTVTVPCFTVKISPRIRGPRNPSSALQQRLHMGSSTSAQLSQNRS</sequence>
<dbReference type="InterPro" id="IPR016161">
    <property type="entry name" value="Ald_DH/histidinol_DH"/>
</dbReference>
<dbReference type="SUPFAM" id="SSF53720">
    <property type="entry name" value="ALDH-like"/>
    <property type="match status" value="1"/>
</dbReference>
<evidence type="ECO:0000256" key="1">
    <source>
        <dbReference type="ARBA" id="ARBA00009986"/>
    </source>
</evidence>
<comment type="similarity">
    <text evidence="1">Belongs to the aldehyde dehydrogenase family.</text>
</comment>
<dbReference type="Proteomes" id="UP000219338">
    <property type="component" value="Unassembled WGS sequence"/>
</dbReference>
<dbReference type="EMBL" id="FUEG01000010">
    <property type="protein sequence ID" value="SJL09445.1"/>
    <property type="molecule type" value="Genomic_DNA"/>
</dbReference>
<evidence type="ECO:0000313" key="4">
    <source>
        <dbReference type="EMBL" id="SJL09445.1"/>
    </source>
</evidence>
<feature type="domain" description="Aldehyde dehydrogenase" evidence="3">
    <location>
        <begin position="231"/>
        <end position="327"/>
    </location>
</feature>
<feature type="region of interest" description="Disordered" evidence="2">
    <location>
        <begin position="411"/>
        <end position="438"/>
    </location>
</feature>
<dbReference type="Gene3D" id="3.40.605.10">
    <property type="entry name" value="Aldehyde Dehydrogenase, Chain A, domain 1"/>
    <property type="match status" value="1"/>
</dbReference>
<gene>
    <name evidence="4" type="ORF">ARMOST_12823</name>
</gene>
<feature type="compositionally biased region" description="Polar residues" evidence="2">
    <location>
        <begin position="414"/>
        <end position="438"/>
    </location>
</feature>
<name>A0A284RL57_ARMOS</name>